<dbReference type="InterPro" id="IPR007893">
    <property type="entry name" value="Spore_coat_U/FanG"/>
</dbReference>
<protein>
    <submittedName>
        <fullName evidence="3">Spore coat protein U</fullName>
    </submittedName>
</protein>
<dbReference type="RefSeq" id="WP_188822614.1">
    <property type="nucleotide sequence ID" value="NZ_BMHH01000004.1"/>
</dbReference>
<dbReference type="Proteomes" id="UP000646478">
    <property type="component" value="Unassembled WGS sequence"/>
</dbReference>
<gene>
    <name evidence="3" type="ORF">GCM10011491_12760</name>
</gene>
<evidence type="ECO:0000313" key="3">
    <source>
        <dbReference type="EMBL" id="GGA86555.1"/>
    </source>
</evidence>
<keyword evidence="1" id="KW-0732">Signal</keyword>
<dbReference type="SMART" id="SM00972">
    <property type="entry name" value="SCPU"/>
    <property type="match status" value="2"/>
</dbReference>
<organism evidence="3 4">
    <name type="scientific">Brucella endophytica</name>
    <dbReference type="NCBI Taxonomy" id="1963359"/>
    <lineage>
        <taxon>Bacteria</taxon>
        <taxon>Pseudomonadati</taxon>
        <taxon>Pseudomonadota</taxon>
        <taxon>Alphaproteobacteria</taxon>
        <taxon>Hyphomicrobiales</taxon>
        <taxon>Brucellaceae</taxon>
        <taxon>Brucella/Ochrobactrum group</taxon>
        <taxon>Brucella</taxon>
    </lineage>
</organism>
<sequence>MFARFLLLAILVLLLFPARAGAATCTANVSSLNFGAVDTLSGDTPATATISVDCENVGSSSLTVCGNFGAGSGGASGNSRQMGPGTGGLGFNLYADANHAIPWGHADQPALGLPQRFSLPVSGTTASGRMTLYGLVPRRQLSTRTGSYTSEFTGNDALFYYAEGDTLQCNAPAGASATTAIFTASATVQANCLIEADNINFGTVGLITSPIDQTGQLRITCTPGVGYTIALDGGLSKATNPEQRQMRSGANVVYYGLYSNAAHSQAWGSGGDAVTGEGSGAETRTVYGRVPVQQAAPGHYSDTVVVTITYN</sequence>
<dbReference type="InterPro" id="IPR053167">
    <property type="entry name" value="Spore_coat_component"/>
</dbReference>
<feature type="chain" id="PRO_5036711837" evidence="1">
    <location>
        <begin position="23"/>
        <end position="311"/>
    </location>
</feature>
<name>A0A916WC87_9HYPH</name>
<feature type="domain" description="Spore coat protein U/FanG" evidence="2">
    <location>
        <begin position="179"/>
        <end position="307"/>
    </location>
</feature>
<keyword evidence="4" id="KW-1185">Reference proteome</keyword>
<proteinExistence type="predicted"/>
<evidence type="ECO:0000259" key="2">
    <source>
        <dbReference type="Pfam" id="PF05229"/>
    </source>
</evidence>
<reference evidence="3" key="2">
    <citation type="submission" date="2020-09" db="EMBL/GenBank/DDBJ databases">
        <authorList>
            <person name="Sun Q."/>
            <person name="Zhou Y."/>
        </authorList>
    </citation>
    <scope>NUCLEOTIDE SEQUENCE</scope>
    <source>
        <strain evidence="3">CGMCC 1.15082</strain>
    </source>
</reference>
<comment type="caution">
    <text evidence="3">The sequence shown here is derived from an EMBL/GenBank/DDBJ whole genome shotgun (WGS) entry which is preliminary data.</text>
</comment>
<evidence type="ECO:0000313" key="4">
    <source>
        <dbReference type="Proteomes" id="UP000646478"/>
    </source>
</evidence>
<keyword evidence="3" id="KW-0167">Capsid protein</keyword>
<dbReference type="AlphaFoldDB" id="A0A916WC87"/>
<feature type="domain" description="Spore coat protein U/FanG" evidence="2">
    <location>
        <begin position="22"/>
        <end position="152"/>
    </location>
</feature>
<keyword evidence="3" id="KW-0946">Virion</keyword>
<accession>A0A916WC87</accession>
<evidence type="ECO:0000256" key="1">
    <source>
        <dbReference type="SAM" id="SignalP"/>
    </source>
</evidence>
<dbReference type="Pfam" id="PF05229">
    <property type="entry name" value="SCPU"/>
    <property type="match status" value="2"/>
</dbReference>
<feature type="signal peptide" evidence="1">
    <location>
        <begin position="1"/>
        <end position="22"/>
    </location>
</feature>
<dbReference type="EMBL" id="BMHH01000004">
    <property type="protein sequence ID" value="GGA86555.1"/>
    <property type="molecule type" value="Genomic_DNA"/>
</dbReference>
<reference evidence="3" key="1">
    <citation type="journal article" date="2014" name="Int. J. Syst. Evol. Microbiol.">
        <title>Complete genome sequence of Corynebacterium casei LMG S-19264T (=DSM 44701T), isolated from a smear-ripened cheese.</title>
        <authorList>
            <consortium name="US DOE Joint Genome Institute (JGI-PGF)"/>
            <person name="Walter F."/>
            <person name="Albersmeier A."/>
            <person name="Kalinowski J."/>
            <person name="Ruckert C."/>
        </authorList>
    </citation>
    <scope>NUCLEOTIDE SEQUENCE</scope>
    <source>
        <strain evidence="3">CGMCC 1.15082</strain>
    </source>
</reference>
<dbReference type="PANTHER" id="PTHR37089">
    <property type="entry name" value="PROTEIN U-RELATED"/>
    <property type="match status" value="1"/>
</dbReference>